<dbReference type="OrthoDB" id="1562195at2759"/>
<proteinExistence type="predicted"/>
<dbReference type="PANTHER" id="PTHR12722:SF0">
    <property type="entry name" value="PROTEIN FAM50A"/>
    <property type="match status" value="1"/>
</dbReference>
<dbReference type="AlphaFoldDB" id="A0A9W8AW78"/>
<dbReference type="Proteomes" id="UP001150925">
    <property type="component" value="Unassembled WGS sequence"/>
</dbReference>
<feature type="region of interest" description="Disordered" evidence="1">
    <location>
        <begin position="83"/>
        <end position="189"/>
    </location>
</feature>
<feature type="compositionally biased region" description="Acidic residues" evidence="1">
    <location>
        <begin position="115"/>
        <end position="130"/>
    </location>
</feature>
<dbReference type="GO" id="GO:0005634">
    <property type="term" value="C:nucleus"/>
    <property type="evidence" value="ECO:0007669"/>
    <property type="project" value="InterPro"/>
</dbReference>
<dbReference type="Pfam" id="PF04921">
    <property type="entry name" value="XAP5"/>
    <property type="match status" value="1"/>
</dbReference>
<feature type="compositionally biased region" description="Polar residues" evidence="1">
    <location>
        <begin position="144"/>
        <end position="157"/>
    </location>
</feature>
<accession>A0A9W8AW78</accession>
<name>A0A9W8AW78_9FUNG</name>
<dbReference type="InterPro" id="IPR048337">
    <property type="entry name" value="FAM50A/XAP5_C"/>
</dbReference>
<evidence type="ECO:0000259" key="2">
    <source>
        <dbReference type="Pfam" id="PF04921"/>
    </source>
</evidence>
<reference evidence="3" key="1">
    <citation type="submission" date="2022-07" db="EMBL/GenBank/DDBJ databases">
        <title>Phylogenomic reconstructions and comparative analyses of Kickxellomycotina fungi.</title>
        <authorList>
            <person name="Reynolds N.K."/>
            <person name="Stajich J.E."/>
            <person name="Barry K."/>
            <person name="Grigoriev I.V."/>
            <person name="Crous P."/>
            <person name="Smith M.E."/>
        </authorList>
    </citation>
    <scope>NUCLEOTIDE SEQUENCE</scope>
    <source>
        <strain evidence="3">RSA 1196</strain>
    </source>
</reference>
<evidence type="ECO:0000313" key="3">
    <source>
        <dbReference type="EMBL" id="KAJ1965314.1"/>
    </source>
</evidence>
<keyword evidence="4" id="KW-1185">Reference proteome</keyword>
<gene>
    <name evidence="3" type="ORF">IWQ62_002695</name>
</gene>
<comment type="caution">
    <text evidence="3">The sequence shown here is derived from an EMBL/GenBank/DDBJ whole genome shotgun (WGS) entry which is preliminary data.</text>
</comment>
<protein>
    <recommendedName>
        <fullName evidence="2">FAM50A/XAP5 C-terminal domain-containing protein</fullName>
    </recommendedName>
</protein>
<dbReference type="GO" id="GO:0006325">
    <property type="term" value="P:chromatin organization"/>
    <property type="evidence" value="ECO:0007669"/>
    <property type="project" value="TreeGrafter"/>
</dbReference>
<sequence length="365" mass="42296">MAEYKGGRQDSQRHLALEKARDKMLNNFERQRDKISKDNDVRIGSGKFVTQSVNVETKLKTSTVGLVQLEDFQRIRGELEERKARAAAKTLPAEKERLRKKRKTKTIGKLSFQMDDAEDVEAETPIEEPDTALKKGKSKEASPKTDNSPLTEETNSGDGEAPLSNEQHQSTTSKRFKFTKNPDVDTSFLPDRERDEQERLVREELRQKWLKEQERIKGETISITYSYWDGSGHRRVVQCKKGDSIATFLDKCRQQFYDLRGTTVDNLMYIKEDLIIPHHYTFYDFIINKTRGKSGPLFSFDVHDDIRLQHDASVEKDESHAGKVCLRTWYDRHKHIFPASRWEIFDPKKNYGKYTIKGGGKQTDA</sequence>
<evidence type="ECO:0000313" key="4">
    <source>
        <dbReference type="Proteomes" id="UP001150925"/>
    </source>
</evidence>
<dbReference type="EMBL" id="JANBPY010000608">
    <property type="protein sequence ID" value="KAJ1965314.1"/>
    <property type="molecule type" value="Genomic_DNA"/>
</dbReference>
<dbReference type="PANTHER" id="PTHR12722">
    <property type="entry name" value="XAP-5 PROTEIN-RELATED"/>
    <property type="match status" value="1"/>
</dbReference>
<evidence type="ECO:0000256" key="1">
    <source>
        <dbReference type="SAM" id="MobiDB-lite"/>
    </source>
</evidence>
<dbReference type="InterPro" id="IPR007005">
    <property type="entry name" value="XAP5"/>
</dbReference>
<feature type="compositionally biased region" description="Polar residues" evidence="1">
    <location>
        <begin position="164"/>
        <end position="173"/>
    </location>
</feature>
<feature type="domain" description="FAM50A/XAP5 C-terminal" evidence="2">
    <location>
        <begin position="219"/>
        <end position="355"/>
    </location>
</feature>
<organism evidence="3 4">
    <name type="scientific">Dispira parvispora</name>
    <dbReference type="NCBI Taxonomy" id="1520584"/>
    <lineage>
        <taxon>Eukaryota</taxon>
        <taxon>Fungi</taxon>
        <taxon>Fungi incertae sedis</taxon>
        <taxon>Zoopagomycota</taxon>
        <taxon>Kickxellomycotina</taxon>
        <taxon>Dimargaritomycetes</taxon>
        <taxon>Dimargaritales</taxon>
        <taxon>Dimargaritaceae</taxon>
        <taxon>Dispira</taxon>
    </lineage>
</organism>